<feature type="region of interest" description="Disordered" evidence="1">
    <location>
        <begin position="1"/>
        <end position="45"/>
    </location>
</feature>
<accession>A0A1B4LLD8</accession>
<feature type="compositionally biased region" description="Pro residues" evidence="1">
    <location>
        <begin position="12"/>
        <end position="23"/>
    </location>
</feature>
<gene>
    <name evidence="2" type="ORF">WJ35_23530</name>
</gene>
<evidence type="ECO:0000256" key="1">
    <source>
        <dbReference type="SAM" id="MobiDB-lite"/>
    </source>
</evidence>
<reference evidence="2 3" key="1">
    <citation type="submission" date="2015-12" db="EMBL/GenBank/DDBJ databases">
        <title>Diversity of Burkholderia near neighbor genomes.</title>
        <authorList>
            <person name="Sahl J."/>
            <person name="Wagner D."/>
            <person name="Keim P."/>
        </authorList>
    </citation>
    <scope>NUCLEOTIDE SEQUENCE [LARGE SCALE GENOMIC DNA]</scope>
    <source>
        <strain evidence="2 3">MSMB0783</strain>
    </source>
</reference>
<sequence>MAGAPAARPDRPPPAPAPAPAPIHPRRRTHASATQRPSARPVVPIRGGFGGTGQLAHPYDTLAVAAIALVIYYWGAHTGVPSAKLQLEDDEG</sequence>
<evidence type="ECO:0000313" key="2">
    <source>
        <dbReference type="EMBL" id="AOJ78010.1"/>
    </source>
</evidence>
<protein>
    <recommendedName>
        <fullName evidence="4">Amino acid transporter</fullName>
    </recommendedName>
</protein>
<dbReference type="RefSeq" id="WP_069240115.1">
    <property type="nucleotide sequence ID" value="NZ_CP013422.1"/>
</dbReference>
<dbReference type="AlphaFoldDB" id="A0A1B4LLD8"/>
<evidence type="ECO:0008006" key="4">
    <source>
        <dbReference type="Google" id="ProtNLM"/>
    </source>
</evidence>
<name>A0A1B4LLD8_9BURK</name>
<dbReference type="EMBL" id="CP013422">
    <property type="protein sequence ID" value="AOJ78010.1"/>
    <property type="molecule type" value="Genomic_DNA"/>
</dbReference>
<organism evidence="2 3">
    <name type="scientific">Burkholderia ubonensis</name>
    <dbReference type="NCBI Taxonomy" id="101571"/>
    <lineage>
        <taxon>Bacteria</taxon>
        <taxon>Pseudomonadati</taxon>
        <taxon>Pseudomonadota</taxon>
        <taxon>Betaproteobacteria</taxon>
        <taxon>Burkholderiales</taxon>
        <taxon>Burkholderiaceae</taxon>
        <taxon>Burkholderia</taxon>
        <taxon>Burkholderia cepacia complex</taxon>
    </lineage>
</organism>
<evidence type="ECO:0000313" key="3">
    <source>
        <dbReference type="Proteomes" id="UP000243680"/>
    </source>
</evidence>
<dbReference type="Proteomes" id="UP000243680">
    <property type="component" value="Chromosome 2"/>
</dbReference>
<proteinExistence type="predicted"/>